<dbReference type="AlphaFoldDB" id="A0A316TYS2"/>
<gene>
    <name evidence="2" type="ORF">DDZ15_01485</name>
</gene>
<sequence length="382" mass="42344">MQTEQNGNDNSETESAEWLGDSFYFPLPETQGDPIESEELTFYVQTVAEDLGVPWGMAFLPDGHVLISQRNGTLHLIRDGEVLDTPVANVPEVWARGQGGLLDMTLHPDYEENGWIYMSYSKPGDGGANTAVIRTRLNPDAPALEDIEELYVGTPFSGRGQHFGGRIAFDPEGYLYFSIGDRGEMETAQDLTKSNGSVIRLNDDGSIPEDNPFVGREGLDEIYTYGLRNIQGMDVHPETGKIWTNEHGPRGGDEINVHSAGANYGWPEITYGINYNGTIITEETEREGMEQPVTYWDPSIAPSGLTFVTSDRYPGWQGDILNGALAFQLISRVEVDGTDFQSEERILEGIGRIRDIEEAPDGYIYFTNESNGTLSRIIPIQD</sequence>
<dbReference type="Proteomes" id="UP000245533">
    <property type="component" value="Unassembled WGS sequence"/>
</dbReference>
<dbReference type="Gene3D" id="2.120.10.30">
    <property type="entry name" value="TolB, C-terminal domain"/>
    <property type="match status" value="1"/>
</dbReference>
<protein>
    <recommendedName>
        <fullName evidence="1">Glucose/Sorbosone dehydrogenase domain-containing protein</fullName>
    </recommendedName>
</protein>
<evidence type="ECO:0000259" key="1">
    <source>
        <dbReference type="Pfam" id="PF07995"/>
    </source>
</evidence>
<dbReference type="Pfam" id="PF07995">
    <property type="entry name" value="GSDH"/>
    <property type="match status" value="1"/>
</dbReference>
<dbReference type="InterPro" id="IPR011041">
    <property type="entry name" value="Quinoprot_gluc/sorb_DH_b-prop"/>
</dbReference>
<keyword evidence="3" id="KW-1185">Reference proteome</keyword>
<name>A0A316TYS2_9BACT</name>
<dbReference type="OrthoDB" id="9770043at2"/>
<dbReference type="SUPFAM" id="SSF50952">
    <property type="entry name" value="Soluble quinoprotein glucose dehydrogenase"/>
    <property type="match status" value="1"/>
</dbReference>
<dbReference type="EMBL" id="QGGB01000002">
    <property type="protein sequence ID" value="PWN08032.1"/>
    <property type="molecule type" value="Genomic_DNA"/>
</dbReference>
<dbReference type="PANTHER" id="PTHR19328:SF75">
    <property type="entry name" value="ALDOSE SUGAR DEHYDROGENASE YLII"/>
    <property type="match status" value="1"/>
</dbReference>
<feature type="domain" description="Glucose/Sorbosone dehydrogenase" evidence="1">
    <location>
        <begin position="53"/>
        <end position="375"/>
    </location>
</feature>
<evidence type="ECO:0000313" key="2">
    <source>
        <dbReference type="EMBL" id="PWN08032.1"/>
    </source>
</evidence>
<comment type="caution">
    <text evidence="2">The sequence shown here is derived from an EMBL/GenBank/DDBJ whole genome shotgun (WGS) entry which is preliminary data.</text>
</comment>
<dbReference type="PANTHER" id="PTHR19328">
    <property type="entry name" value="HEDGEHOG-INTERACTING PROTEIN"/>
    <property type="match status" value="1"/>
</dbReference>
<accession>A0A316TYS2</accession>
<proteinExistence type="predicted"/>
<organism evidence="2 3">
    <name type="scientific">Rhodohalobacter mucosus</name>
    <dbReference type="NCBI Taxonomy" id="2079485"/>
    <lineage>
        <taxon>Bacteria</taxon>
        <taxon>Pseudomonadati</taxon>
        <taxon>Balneolota</taxon>
        <taxon>Balneolia</taxon>
        <taxon>Balneolales</taxon>
        <taxon>Balneolaceae</taxon>
        <taxon>Rhodohalobacter</taxon>
    </lineage>
</organism>
<dbReference type="InterPro" id="IPR011042">
    <property type="entry name" value="6-blade_b-propeller_TolB-like"/>
</dbReference>
<reference evidence="2 3" key="1">
    <citation type="submission" date="2018-05" db="EMBL/GenBank/DDBJ databases">
        <title>Rhodohalobacter halophilus gen. nov., sp. nov., a moderately halophilic member of the family Balneolaceae.</title>
        <authorList>
            <person name="Liu Z.-W."/>
        </authorList>
    </citation>
    <scope>NUCLEOTIDE SEQUENCE [LARGE SCALE GENOMIC DNA]</scope>
    <source>
        <strain evidence="2 3">8A47</strain>
    </source>
</reference>
<dbReference type="InterPro" id="IPR012938">
    <property type="entry name" value="Glc/Sorbosone_DH"/>
</dbReference>
<evidence type="ECO:0000313" key="3">
    <source>
        <dbReference type="Proteomes" id="UP000245533"/>
    </source>
</evidence>